<keyword evidence="2" id="KW-0732">Signal</keyword>
<feature type="signal peptide" evidence="2">
    <location>
        <begin position="1"/>
        <end position="23"/>
    </location>
</feature>
<evidence type="ECO:0000256" key="1">
    <source>
        <dbReference type="SAM" id="MobiDB-lite"/>
    </source>
</evidence>
<dbReference type="EMBL" id="VIVR01000001">
    <property type="protein sequence ID" value="TWE18713.1"/>
    <property type="molecule type" value="Genomic_DNA"/>
</dbReference>
<reference evidence="3 4" key="1">
    <citation type="submission" date="2019-06" db="EMBL/GenBank/DDBJ databases">
        <title>Sequencing the genomes of 1000 actinobacteria strains.</title>
        <authorList>
            <person name="Klenk H.-P."/>
        </authorList>
    </citation>
    <scope>NUCLEOTIDE SEQUENCE [LARGE SCALE GENOMIC DNA]</scope>
    <source>
        <strain evidence="3 4">DSM 41649</strain>
    </source>
</reference>
<organism evidence="3 4">
    <name type="scientific">Kitasatospora atroaurantiaca</name>
    <dbReference type="NCBI Taxonomy" id="285545"/>
    <lineage>
        <taxon>Bacteria</taxon>
        <taxon>Bacillati</taxon>
        <taxon>Actinomycetota</taxon>
        <taxon>Actinomycetes</taxon>
        <taxon>Kitasatosporales</taxon>
        <taxon>Streptomycetaceae</taxon>
        <taxon>Kitasatospora</taxon>
    </lineage>
</organism>
<dbReference type="AlphaFoldDB" id="A0A561ESY1"/>
<feature type="compositionally biased region" description="Low complexity" evidence="1">
    <location>
        <begin position="30"/>
        <end position="48"/>
    </location>
</feature>
<dbReference type="PROSITE" id="PS51257">
    <property type="entry name" value="PROKAR_LIPOPROTEIN"/>
    <property type="match status" value="1"/>
</dbReference>
<feature type="chain" id="PRO_5038917866" evidence="2">
    <location>
        <begin position="24"/>
        <end position="138"/>
    </location>
</feature>
<protein>
    <submittedName>
        <fullName evidence="3">Uncharacterized protein</fullName>
    </submittedName>
</protein>
<dbReference type="RefSeq" id="WP_145792096.1">
    <property type="nucleotide sequence ID" value="NZ_BAAABR010000009.1"/>
</dbReference>
<keyword evidence="4" id="KW-1185">Reference proteome</keyword>
<proteinExistence type="predicted"/>
<accession>A0A561ESY1</accession>
<evidence type="ECO:0000256" key="2">
    <source>
        <dbReference type="SAM" id="SignalP"/>
    </source>
</evidence>
<name>A0A561ESY1_9ACTN</name>
<gene>
    <name evidence="3" type="ORF">FB465_3801</name>
</gene>
<dbReference type="OrthoDB" id="4351174at2"/>
<dbReference type="Proteomes" id="UP000318416">
    <property type="component" value="Unassembled WGS sequence"/>
</dbReference>
<sequence length="138" mass="13315">MPVTMRTSALLAAVILAGFGLTACQKNEPAAGAPAPATTVTANPTTAPKSTVTKPADLPAGLPLPSGDLTSVTGGAGAYVLAYRTADPAADLASYEAALKGDGYDVVAAAGTVTALKGAVSLVITTTPTTVTVAVSGS</sequence>
<comment type="caution">
    <text evidence="3">The sequence shown here is derived from an EMBL/GenBank/DDBJ whole genome shotgun (WGS) entry which is preliminary data.</text>
</comment>
<evidence type="ECO:0000313" key="3">
    <source>
        <dbReference type="EMBL" id="TWE18713.1"/>
    </source>
</evidence>
<evidence type="ECO:0000313" key="4">
    <source>
        <dbReference type="Proteomes" id="UP000318416"/>
    </source>
</evidence>
<feature type="region of interest" description="Disordered" evidence="1">
    <location>
        <begin position="30"/>
        <end position="59"/>
    </location>
</feature>